<evidence type="ECO:0000256" key="5">
    <source>
        <dbReference type="ARBA" id="ARBA00023194"/>
    </source>
</evidence>
<dbReference type="SUPFAM" id="SSF52777">
    <property type="entry name" value="CoA-dependent acyltransferases"/>
    <property type="match status" value="12"/>
</dbReference>
<dbReference type="Gene3D" id="3.40.50.1820">
    <property type="entry name" value="alpha/beta hydrolase"/>
    <property type="match status" value="1"/>
</dbReference>
<dbReference type="InterPro" id="IPR020802">
    <property type="entry name" value="TesA-like"/>
</dbReference>
<evidence type="ECO:0000313" key="7">
    <source>
        <dbReference type="EMBL" id="WUV46294.1"/>
    </source>
</evidence>
<dbReference type="Pfam" id="PF00501">
    <property type="entry name" value="AMP-binding"/>
    <property type="match status" value="4"/>
</dbReference>
<dbReference type="InterPro" id="IPR045851">
    <property type="entry name" value="AMP-bd_C_sf"/>
</dbReference>
<dbReference type="InterPro" id="IPR029058">
    <property type="entry name" value="AB_hydrolase_fold"/>
</dbReference>
<dbReference type="SUPFAM" id="SSF53474">
    <property type="entry name" value="alpha/beta-Hydrolases"/>
    <property type="match status" value="1"/>
</dbReference>
<evidence type="ECO:0000313" key="8">
    <source>
        <dbReference type="Proteomes" id="UP001432062"/>
    </source>
</evidence>
<dbReference type="SUPFAM" id="SSF47336">
    <property type="entry name" value="ACP-like"/>
    <property type="match status" value="4"/>
</dbReference>
<dbReference type="CDD" id="cd19543">
    <property type="entry name" value="DCL_NRPS"/>
    <property type="match status" value="1"/>
</dbReference>
<proteinExistence type="predicted"/>
<keyword evidence="2" id="KW-0596">Phosphopantetheine</keyword>
<sequence>MQLLGAAVESAADSIAIRYNPTGEPADQRELTYTELDESSSRLARELIERGVGPGDIVAVGFTRSIESVLAVWAVAKTGAAYVPVDPTLPPERSEYIVADSRAVLGLTDSTHRSRFGTEIYWLDIDDPLHRERIAARPAHPISYVDRVGTPTEQHPAYVIYTSGSTGRPKGVVVTHAGIAMLVNAQRERYAVDGDSRVLHVCSPNFDVSVLELLLAFSSGATLLVAPPTVFGGAELADLLRRERVTHMLITPAALESVDPVGLDTLRAVVVAGDAFGPRLVERWAVAGRSFYNAYGPTEATILATGSAELVPGQPITIGTALPGVGAVVLDSRLRPVPAEVIGELYLSGPALAQGYLGRAALTAERFVANPFSGEVGNPGARMYRTGDLVRRRMADGAIEYLGRSDFQVKIRGFRIEPGEIDAALTGHPDIEYAATLGKLAPSGATVLVSYVLPRNGISIDAGELLRFAGAALPGHMVPSAIVVLDAIPLSPNGKLDRQALPEPVFEAAVSRAPVGAVESRLAELYAQVLGVRVGAEDSFFAAGGDSILSIQLVSRARAAGIVFTPQDVFEQRTVAGLARVAVVGSEPTPRLAELPGGGVGEIPLTPVLAAHLLGGRSFGRFSQHMVLALPEHIDRAGLVATLAAVLDHHDMLRARLWSDDGRWQLHTLPPGAMDVDTLLTRVDVPVGLDIDELCGTASAAMDSALDTLDPASARMIACTWLSRPDGRDALIIAAHHYVIDGVSWRILISDLVTAWAQRDGGHRIALPDVGTSFRRWAHGLVEAATAADRSGELPYWRQVLTVADPLLGARALDPVVDTAATVRYFTITVPAEVTHAVLTELPRLYRSGVNDGLLAALALAVRSWRAKRGVDAATTRIRLEGHGREETAVAGADLNRTVGWFTSMYPVVLDLSGIDADAAWNTADATAAMLKTVKEQLLAVPDKGIGFGMLRHLDTDTAGELDGALGQIGFNYLGRISAGDLPEGLTDRSWLPTADWGAPEAAQDRAMPAAAVVDINAIVTDADAGAQMNASFAYASEILDEDSVRELAEYWVAALTMLAGHVHDPAAGGLTPADVPLVRITQGELDIWQREHPGLLDVLPLSPLQLGLLFLTQLSDDSADPYLLQLAVELSGVIDLDRLRRAAQAMLDRHVTLRAAFRTSVDGTPVQIVAESVAVPWRIVDTSDADPASLLAAEARVGFDPTVAPLLRFTVYRTNSGRVHLVLTAHHILLDGWSMPLLMKELLVSYAADGDSTPLPRVRPYRDYLAWLARYDRDATVQTWRAALAGLTPTRLATTLPPPATPADGHGVCAADLSPAETAELLRFAAATEVTVNTVVQAAWGLVLAACAGGDDVVFGAVVSGRPPQVDGVDEMVGLFANTVPVRVRFDSGTPVRQLLIRLQSEQVSLLDCHHIGLADIQRAAGAGELFDSLVAFESYPIDTDGLRQAHATIDGLEVVDLQGRNFTHYPVAVVVELGTQLHVQVQYRRDMITTATAQALAAQLRVLIGEFVATPERTPAEINRFFDDRGDLIAQTRYWRTALQGIPDELNLPMDRPRPAVPSRADSCVEFEIGADLQHRLHQVAHDTTVFTVVHATLAVLLARLSGTDDIAIGTPVETSGSVNTVVLRTRVPGEISFDDLLAQAKDIALQAFTRADLPFDELVALLDPVRSDARHPLVQVMLSAGDRTPVARGPFDLSLHVRENRDSACIAANLSFAPDLFDRRTVEIFAERFLRLLAAAVHHPGDPIGDLPLLGDDELALLTRVHDDAVRAPRLLPDLLTSGLALGRDRVAVRYRGRSISYGELDEQSSRLARVLIDRGVGPELPVAVSLPRSYEMVLAAIAIAKAGGAHLPVDPAYPAHRVRHMLTDSGAALGITGSDYVDRLPDAVDWLVLDAPATVVLCADKSTDTVTDAERIAPLRTQHPAYVIYTSGSTGLPKGVAVTHGGLSDLVDHSVGQYCLEPHHRYLHICSPSFDPSVMEWMCAFSVGATLVVVPSDVMGGPELGELLRTEGVTHTIITPAVLGTVDPAGVDRMEVLFVGGDVLTPELLARWQPGRRLFNAYGPTEATVMSSNVELVAGQHITIGKPILGSSAFVLDSRLNPVPPGVTGELYLAGAALARGYWNRAGLSAQRFVANPWGGPGSRMYRTGDLVRWYAAPEQRAGNLAVPSADWQLDYVGRADFQVKVRGFRIELGEIDTVLGRHSDIDFVVTLGLERPSGATALASYVLAAPGRVVDPAVLREYAAGILPSHMVPAAIVVLDRVPLTSNGKLDRKALPEPVFPTAVSRAPIGAVESRLAELFAQVLGVARVGVDDSFFAVGGDSIMSIQLVSRAKAAGMVFTARDVFEQKTVARLARVAAVGAESAAVVLAELPGGGVGAVPLTPVLAWFLANGSFGRFAQSMVLGLPEGIDRAGVVATVGAVLDHHDVLRSRVWQADGSWRFEVLARNAIEADALVAEVGVPAGIDETELNRIANAAMDSALATLDPAVGRMITLTWLRRPDARDAVAVAVHHYAIDGVSWRILIPDLVLAWAQRSAGQPVALPTVGTSFRRWAHALVEAAATPDRVEELGYWQRVLATPDPLLGARALAPVADTFRTRGVFEIRVPVEVADAVLAKVPALYQGGANDSLLAALAMAVRSWRARRGIDAPVTRLRLEGHGREEDAVPGADLTRTVGWFTSISPVAIDLSGIDTEAAHAGGEATAAVLKSVKEQLLSVPDRGIGFGLLRHLNPDTGDALADDLGQISFNYLGRVSAGAVPDGLSDWLPTAELGAIAAEPNPNLPLSAVIDINTIVSDTADGPRMVASFAFAAAILDEAAVRELAEDWLAALTAIADHSTDPAAGGLTPSDVPLVRISQVELDQWRRNHPGLSDVLPLSPLQNSLRVLIELLDDSVDAYIIQLAARLTGELDMGRLRRAAQTILDRHANLRSAFVPTVDGTSVQLVVDGVEVPWQVVDGVSEAELPELLVAERRRGFDPAVAPLLRFTVYTNDSGHHGGMAADGACGVGGVGKYSHLVLTGHHILLDGWSMPLLMKELLVLYATGGDTSLLAPVRPYRDYLRWLAQQDREAAVRAWSDVLTGATATMLAPELAWPAATGDGFGVCEFELSTAQTSALTAFAATAEVTANTVIQAAWGLVIAGSTGRDDIVFGATVSGRPPQLDGIGDMIGLFVDAIPVRIRFDRGTTMRALLEGLQGEQASLLDHHHLGLGAIQRVAARQCSTTPPTPSAAIPQCLPTPPTPSAAIPRDELFDTMLVFESYPVDAEGLQQAGGAIDGLRIEQMRGADFTHYPITVVVFLDARTLVQVKYRRDIVADETAQAVADRLRRVLSDLLATPERAAADIALLCDTESDDPITRSRYWRTALAGLPDRLELPTDRPRTAARSDVRGRVEFSVPNEVHLGLRQLARTAGVTWTAVVRTALAVVLARLSGSDDIAIGTPPPGGRGAELVLRTRVDRTARFADLLPEAHRCELQGFTYAGIPFDELVDLLGARRSPDRHPLFHVALSFQSPPDAVGDLALAMSAADGDSDRVRGEMSFVRDLFDDRTAEMFARRFVRVLAAVVDEPATRVHDLPLLIDDEYEGLTRMGGGAPAAVGMLPDLLARGVGFGRDRVAVRDAGRAYTYGELDELSSRLARVLIDRGVAPETVVALAMRRSYEMIAAVWAVAKAGGAYLPVDPSYPVDRVRHMVADSGAVVGITVAEHADLPDTVNWLVFDDPAVLARCAAQSAAAVTDADRRAPLRMSHPAYVIYTSGSTGLPKGVAVTHAGLGGLVGHTVDMLGLGPQHRMLHVCSPSFDQSIEEWSSAFYSGATLVIAAPDIVGGTELHDLLRGERVTHTIITPALLGTVDPAALDDLAVVSAGGEATTPELLARWQPGRRFINGYGPTEATIGATYTTLLAGQRVTIGRPVPGGWAAVLDERLHPVPAGVTGELYLAGPALARGYHGRSGSTSERFVANPWGPPGDRMYRTGDLVRWVEVPNATATGWELEYLGRTDFQVKIRGFRIELGEIDAVLAAHPDVDYAVTLGRENPSGATILVSYVLGRSLDPDQLARWAARSLPSHMVPASVVVLDEIPLTAVGKLDRHALPEPQFAARTYREPSTVAERAVARVFAEVLGIERIGADDNFFELGGNSLLATRVTARLGMAQDARVPVRVLFAAPTVAGCAREVAKLTGTGSRRALVAGPRPERIPLSPAQQRMWFLNRLDTESTAYNIPVAIGLTGDLDIAALGQAFIDVVVRHEILRTIYPQPGDAADPVQVILPPGHSEVPRLQVRTIGATEVESAVLELVSTTFDVTSEVPVRAVLFRVADGEFVLAMVVDHIAGDGYSGGPLTRDLASAYAARALGRAPDWSPLAVQYADYTLWQRALLGSADQPGSMAAEQIAYWRRALADLPDQLELPRDRPRPAVQSFAGGRVELHIDARAHAALAGLARAEGATLFMVVHTALAVLLARLSGTDDIAIGTPIAGRGEAVLDDLIGMFVNTLVFRTRVDAGAGFTELLARQRDIDVQAFAHADVPFEQLVEMLNPVRSTARHPLFQVGLSFQNLAPARMELPGLTVTALETDRQLSQFDLHVIMADSYDEDGVPTGIGGFFTYAADLFDESTVRSFVDRFVRVLDAVIADPQVPVGAIDLLATEESARIRTAWNDTAHQVNTATTLVSLLDETVAATPESTALVAADGTPISYGELDGRVNKVARYLISSGVGPESRVALAIRRSVDLVVAMYAVSKAGGVYVPVDPDQPAQRTDYMLETAAPVCVLTNADAGFGTTAAPVVLMDRLDLSTVDAAPIADAERIAPLRAEHTAYLIFTSGSTGRPKGVAVTHGAIVNQMVWKTAQFGLTVDDAVLLKTAATFDLSVWEFWSAAACGGRLVIAAPDGHRDPAYLNELMTREGVTTLHAVPSMLDALLTGRLPDSLRQVLAIGETLPAALAHRFAAAAPDTSLYNLYGPTEAAVSITSHQVRRFDELAVPIGRPAWNSQVYVLDSRLRPVPVGVAGELYLAGVQLARGYFGRADLTADRFVANPFQPGARMYRTGDLVAWNADGEIDYRGRTDFQVKIRGFRIELGEIDAVLAAHAEVDFAVTVGRKNSAGATVLVSYVVAAQDRVIDPDRLIRWAARTLPSHMVPTAIVVLDGVPLTQVGKLDRAALPEPELGTRAFRAPTTALETMVCEIFADVLCLDRIGLDDNFFELGGNSLIATKLTARLSEAMAETIPVMWAFTAPTPAGIVAELRARGAEGAGADAAFDVLLPLRVSGTAEPLFCIHPIGGIAWSFAGLAAHLDADRPIYGLQSPALSSADPLPDSIEDWARHYVKHVREVQPEGPYHLLGWSLGGVLAHAMAVQLQDEGAQVALLGMMDSRLLDIGAGSKLAGIEVTVPELLGGLLGARAAEFGLDETVELSELAQRLSTLPEPFASFGAARIERVVAAAIDSAALDAAYRARSFDGDVVYFTAALDDPTGSVGAATWTPAVAGSVHNHPVATTHWRMTTDAALRRIAEVLHEWL</sequence>
<dbReference type="InterPro" id="IPR042099">
    <property type="entry name" value="ANL_N_sf"/>
</dbReference>
<evidence type="ECO:0000256" key="4">
    <source>
        <dbReference type="ARBA" id="ARBA00022737"/>
    </source>
</evidence>
<reference evidence="7" key="1">
    <citation type="submission" date="2022-10" db="EMBL/GenBank/DDBJ databases">
        <title>The complete genomes of actinobacterial strains from the NBC collection.</title>
        <authorList>
            <person name="Joergensen T.S."/>
            <person name="Alvarez Arevalo M."/>
            <person name="Sterndorff E.B."/>
            <person name="Faurdal D."/>
            <person name="Vuksanovic O."/>
            <person name="Mourched A.-S."/>
            <person name="Charusanti P."/>
            <person name="Shaw S."/>
            <person name="Blin K."/>
            <person name="Weber T."/>
        </authorList>
    </citation>
    <scope>NUCLEOTIDE SEQUENCE</scope>
    <source>
        <strain evidence="7">NBC_01482</strain>
    </source>
</reference>
<dbReference type="RefSeq" id="WP_329409930.1">
    <property type="nucleotide sequence ID" value="NZ_CP109441.1"/>
</dbReference>
<dbReference type="NCBIfam" id="TIGR01733">
    <property type="entry name" value="AA-adenyl-dom"/>
    <property type="match status" value="4"/>
</dbReference>
<comment type="cofactor">
    <cofactor evidence="1">
        <name>pantetheine 4'-phosphate</name>
        <dbReference type="ChEBI" id="CHEBI:47942"/>
    </cofactor>
</comment>
<dbReference type="Gene3D" id="3.40.50.980">
    <property type="match status" value="6"/>
</dbReference>
<dbReference type="PROSITE" id="PS50075">
    <property type="entry name" value="CARRIER"/>
    <property type="match status" value="4"/>
</dbReference>
<dbReference type="EMBL" id="CP109441">
    <property type="protein sequence ID" value="WUV46294.1"/>
    <property type="molecule type" value="Genomic_DNA"/>
</dbReference>
<evidence type="ECO:0000256" key="2">
    <source>
        <dbReference type="ARBA" id="ARBA00022450"/>
    </source>
</evidence>
<dbReference type="Pfam" id="PF00550">
    <property type="entry name" value="PP-binding"/>
    <property type="match status" value="4"/>
</dbReference>
<dbReference type="InterPro" id="IPR001242">
    <property type="entry name" value="Condensation_dom"/>
</dbReference>
<dbReference type="Pfam" id="PF13193">
    <property type="entry name" value="AMP-binding_C"/>
    <property type="match status" value="4"/>
</dbReference>
<dbReference type="InterPro" id="IPR006162">
    <property type="entry name" value="Ppantetheine_attach_site"/>
</dbReference>
<evidence type="ECO:0000256" key="1">
    <source>
        <dbReference type="ARBA" id="ARBA00001957"/>
    </source>
</evidence>
<evidence type="ECO:0000256" key="3">
    <source>
        <dbReference type="ARBA" id="ARBA00022553"/>
    </source>
</evidence>
<dbReference type="InterPro" id="IPR020845">
    <property type="entry name" value="AMP-binding_CS"/>
</dbReference>
<dbReference type="InterPro" id="IPR000873">
    <property type="entry name" value="AMP-dep_synth/lig_dom"/>
</dbReference>
<dbReference type="NCBIfam" id="TIGR01720">
    <property type="entry name" value="NRPS-para261"/>
    <property type="match status" value="2"/>
</dbReference>
<accession>A0ABZ1YX09</accession>
<dbReference type="Gene3D" id="2.30.38.10">
    <property type="entry name" value="Luciferase, Domain 3"/>
    <property type="match status" value="3"/>
</dbReference>
<dbReference type="CDD" id="cd17646">
    <property type="entry name" value="A_NRPS_AB3403-like"/>
    <property type="match status" value="1"/>
</dbReference>
<dbReference type="Gene3D" id="3.30.559.30">
    <property type="entry name" value="Nonribosomal peptide synthetase, condensation domain"/>
    <property type="match status" value="7"/>
</dbReference>
<dbReference type="CDD" id="cd05930">
    <property type="entry name" value="A_NRPS"/>
    <property type="match status" value="1"/>
</dbReference>
<dbReference type="InterPro" id="IPR025110">
    <property type="entry name" value="AMP-bd_C"/>
</dbReference>
<dbReference type="Gene3D" id="1.10.1200.10">
    <property type="entry name" value="ACP-like"/>
    <property type="match status" value="3"/>
</dbReference>
<name>A0ABZ1YX09_9NOCA</name>
<protein>
    <submittedName>
        <fullName evidence="7">Amino acid adenylation domain-containing protein</fullName>
    </submittedName>
</protein>
<keyword evidence="4" id="KW-0677">Repeat</keyword>
<dbReference type="InterPro" id="IPR010060">
    <property type="entry name" value="NRPS_synth"/>
</dbReference>
<dbReference type="InterPro" id="IPR023213">
    <property type="entry name" value="CAT-like_dom_sf"/>
</dbReference>
<dbReference type="InterPro" id="IPR036736">
    <property type="entry name" value="ACP-like_sf"/>
</dbReference>
<dbReference type="Proteomes" id="UP001432062">
    <property type="component" value="Chromosome"/>
</dbReference>
<dbReference type="SMART" id="SM00824">
    <property type="entry name" value="PKS_TE"/>
    <property type="match status" value="1"/>
</dbReference>
<organism evidence="7 8">
    <name type="scientific">Nocardia vinacea</name>
    <dbReference type="NCBI Taxonomy" id="96468"/>
    <lineage>
        <taxon>Bacteria</taxon>
        <taxon>Bacillati</taxon>
        <taxon>Actinomycetota</taxon>
        <taxon>Actinomycetes</taxon>
        <taxon>Mycobacteriales</taxon>
        <taxon>Nocardiaceae</taxon>
        <taxon>Nocardia</taxon>
    </lineage>
</organism>
<dbReference type="Gene3D" id="3.30.300.30">
    <property type="match status" value="4"/>
</dbReference>
<dbReference type="InterPro" id="IPR010071">
    <property type="entry name" value="AA_adenyl_dom"/>
</dbReference>
<dbReference type="PANTHER" id="PTHR45527:SF1">
    <property type="entry name" value="FATTY ACID SYNTHASE"/>
    <property type="match status" value="1"/>
</dbReference>
<dbReference type="PROSITE" id="PS00455">
    <property type="entry name" value="AMP_BINDING"/>
    <property type="match status" value="4"/>
</dbReference>
<dbReference type="Pfam" id="PF00668">
    <property type="entry name" value="Condensation"/>
    <property type="match status" value="7"/>
</dbReference>
<dbReference type="Gene3D" id="3.30.559.10">
    <property type="entry name" value="Chloramphenicol acetyltransferase-like domain"/>
    <property type="match status" value="5"/>
</dbReference>
<feature type="domain" description="Carrier" evidence="6">
    <location>
        <begin position="4099"/>
        <end position="4174"/>
    </location>
</feature>
<feature type="domain" description="Carrier" evidence="6">
    <location>
        <begin position="2288"/>
        <end position="2362"/>
    </location>
</feature>
<dbReference type="NCBIfam" id="NF003417">
    <property type="entry name" value="PRK04813.1"/>
    <property type="match status" value="4"/>
</dbReference>
<gene>
    <name evidence="7" type="ORF">OG563_45800</name>
</gene>
<dbReference type="Pfam" id="PF00975">
    <property type="entry name" value="Thioesterase"/>
    <property type="match status" value="1"/>
</dbReference>
<evidence type="ECO:0000259" key="6">
    <source>
        <dbReference type="PROSITE" id="PS50075"/>
    </source>
</evidence>
<dbReference type="InterPro" id="IPR020806">
    <property type="entry name" value="PKS_PP-bd"/>
</dbReference>
<keyword evidence="3" id="KW-0597">Phosphoprotein</keyword>
<dbReference type="InterPro" id="IPR009081">
    <property type="entry name" value="PP-bd_ACP"/>
</dbReference>
<feature type="domain" description="Carrier" evidence="6">
    <location>
        <begin position="513"/>
        <end position="586"/>
    </location>
</feature>
<dbReference type="InterPro" id="IPR001031">
    <property type="entry name" value="Thioesterase"/>
</dbReference>
<dbReference type="Gene3D" id="3.40.50.12780">
    <property type="entry name" value="N-terminal domain of ligase-like"/>
    <property type="match status" value="1"/>
</dbReference>
<dbReference type="SUPFAM" id="SSF56801">
    <property type="entry name" value="Acetyl-CoA synthetase-like"/>
    <property type="match status" value="4"/>
</dbReference>
<dbReference type="CDD" id="cd19540">
    <property type="entry name" value="LCL_NRPS-like"/>
    <property type="match status" value="1"/>
</dbReference>
<keyword evidence="5" id="KW-0045">Antibiotic biosynthesis</keyword>
<dbReference type="SMART" id="SM00823">
    <property type="entry name" value="PKS_PP"/>
    <property type="match status" value="4"/>
</dbReference>
<feature type="domain" description="Carrier" evidence="6">
    <location>
        <begin position="5161"/>
        <end position="5236"/>
    </location>
</feature>
<keyword evidence="8" id="KW-1185">Reference proteome</keyword>
<dbReference type="PROSITE" id="PS00012">
    <property type="entry name" value="PHOSPHOPANTETHEINE"/>
    <property type="match status" value="4"/>
</dbReference>
<dbReference type="PANTHER" id="PTHR45527">
    <property type="entry name" value="NONRIBOSOMAL PEPTIDE SYNTHETASE"/>
    <property type="match status" value="1"/>
</dbReference>